<name>A0A090WT27_9FLAO</name>
<gene>
    <name evidence="1" type="ORF">JCM19302_1456</name>
</gene>
<evidence type="ECO:0000313" key="1">
    <source>
        <dbReference type="EMBL" id="GAL70547.1"/>
    </source>
</evidence>
<comment type="caution">
    <text evidence="1">The sequence shown here is derived from an EMBL/GenBank/DDBJ whole genome shotgun (WGS) entry which is preliminary data.</text>
</comment>
<accession>A0A090WT27</accession>
<organism evidence="1 2">
    <name type="scientific">Jejuia pallidilutea</name>
    <dbReference type="NCBI Taxonomy" id="504487"/>
    <lineage>
        <taxon>Bacteria</taxon>
        <taxon>Pseudomonadati</taxon>
        <taxon>Bacteroidota</taxon>
        <taxon>Flavobacteriia</taxon>
        <taxon>Flavobacteriales</taxon>
        <taxon>Flavobacteriaceae</taxon>
        <taxon>Jejuia</taxon>
    </lineage>
</organism>
<protein>
    <submittedName>
        <fullName evidence="1">Uncharacterized protein</fullName>
    </submittedName>
</protein>
<dbReference type="Proteomes" id="UP000029646">
    <property type="component" value="Unassembled WGS sequence"/>
</dbReference>
<evidence type="ECO:0000313" key="2">
    <source>
        <dbReference type="Proteomes" id="UP000029646"/>
    </source>
</evidence>
<sequence>MVISVFISSLIKAAFFIPFIRMKYRIDVVAKPLKIAPYNLGLSAKLKDNSNLDIN</sequence>
<proteinExistence type="predicted"/>
<dbReference type="AlphaFoldDB" id="A0A090WT27"/>
<dbReference type="EMBL" id="BBNS01000006">
    <property type="protein sequence ID" value="GAL70547.1"/>
    <property type="molecule type" value="Genomic_DNA"/>
</dbReference>
<reference evidence="1 2" key="1">
    <citation type="journal article" date="2014" name="Genome Announc.">
        <title>Draft Genome Sequence of Marine Flavobacterium Jejuia pallidilutea Strain 11shimoA1 and Pigmentation Mutants.</title>
        <authorList>
            <person name="Takatani N."/>
            <person name="Nakanishi M."/>
            <person name="Meirelles P."/>
            <person name="Mino S."/>
            <person name="Suda W."/>
            <person name="Oshima K."/>
            <person name="Hattori M."/>
            <person name="Ohkuma M."/>
            <person name="Hosokawa M."/>
            <person name="Miyashita K."/>
            <person name="Thompson F.L."/>
            <person name="Niwa A."/>
            <person name="Sawabe T."/>
            <person name="Sawabe T."/>
        </authorList>
    </citation>
    <scope>NUCLEOTIDE SEQUENCE [LARGE SCALE GENOMIC DNA]</scope>
    <source>
        <strain evidence="2">JCM19302</strain>
    </source>
</reference>